<dbReference type="Proteomes" id="UP000682416">
    <property type="component" value="Chromosome"/>
</dbReference>
<feature type="compositionally biased region" description="Gly residues" evidence="1">
    <location>
        <begin position="123"/>
        <end position="139"/>
    </location>
</feature>
<sequence length="151" mass="15453">MSEEKTKVTLDYLKTLQTAHIDPLREKVSKIKTQAAEFYPGGEGASAPNVPFGNPKLLDYAGGLSSEVGTVLSQFTTLITDLETRLVGMSAGIRNSAITYEELESDAELDATQVGQIMSNGAPTGGGGGGGGNGGGGNGSNDSPNETPESS</sequence>
<dbReference type="KEGG" id="nec:KGD82_26400"/>
<dbReference type="EMBL" id="CP074402">
    <property type="protein sequence ID" value="QVJ01486.1"/>
    <property type="molecule type" value="Genomic_DNA"/>
</dbReference>
<evidence type="ECO:0000256" key="1">
    <source>
        <dbReference type="SAM" id="MobiDB-lite"/>
    </source>
</evidence>
<evidence type="ECO:0000313" key="2">
    <source>
        <dbReference type="EMBL" id="QVJ01486.1"/>
    </source>
</evidence>
<name>A0A975LAB0_9ACTN</name>
<feature type="region of interest" description="Disordered" evidence="1">
    <location>
        <begin position="116"/>
        <end position="151"/>
    </location>
</feature>
<proteinExistence type="predicted"/>
<gene>
    <name evidence="2" type="ORF">KGD82_26400</name>
</gene>
<reference evidence="2" key="1">
    <citation type="submission" date="2021-05" db="EMBL/GenBank/DDBJ databases">
        <authorList>
            <person name="Kaiqin L."/>
            <person name="Jian G."/>
        </authorList>
    </citation>
    <scope>NUCLEOTIDE SEQUENCE</scope>
    <source>
        <strain evidence="2">HDS5</strain>
    </source>
</reference>
<keyword evidence="3" id="KW-1185">Reference proteome</keyword>
<feature type="compositionally biased region" description="Polar residues" evidence="1">
    <location>
        <begin position="140"/>
        <end position="151"/>
    </location>
</feature>
<accession>A0A975LAB0</accession>
<evidence type="ECO:0000313" key="3">
    <source>
        <dbReference type="Proteomes" id="UP000682416"/>
    </source>
</evidence>
<organism evidence="2 3">
    <name type="scientific">Nocardiopsis eucommiae</name>
    <dbReference type="NCBI Taxonomy" id="2831970"/>
    <lineage>
        <taxon>Bacteria</taxon>
        <taxon>Bacillati</taxon>
        <taxon>Actinomycetota</taxon>
        <taxon>Actinomycetes</taxon>
        <taxon>Streptosporangiales</taxon>
        <taxon>Nocardiopsidaceae</taxon>
        <taxon>Nocardiopsis</taxon>
    </lineage>
</organism>
<protein>
    <submittedName>
        <fullName evidence="2">Uncharacterized protein</fullName>
    </submittedName>
</protein>
<dbReference type="AlphaFoldDB" id="A0A975LAB0"/>